<comment type="caution">
    <text evidence="2">The sequence shown here is derived from an EMBL/GenBank/DDBJ whole genome shotgun (WGS) entry which is preliminary data.</text>
</comment>
<dbReference type="STRING" id="1037410.MCSF7_01466"/>
<feature type="transmembrane region" description="Helical" evidence="1">
    <location>
        <begin position="53"/>
        <end position="79"/>
    </location>
</feature>
<dbReference type="EMBL" id="AFXA01000011">
    <property type="protein sequence ID" value="EGV00087.1"/>
    <property type="molecule type" value="Genomic_DNA"/>
</dbReference>
<evidence type="ECO:0000256" key="1">
    <source>
        <dbReference type="SAM" id="Phobius"/>
    </source>
</evidence>
<evidence type="ECO:0000313" key="3">
    <source>
        <dbReference type="Proteomes" id="UP000004978"/>
    </source>
</evidence>
<sequence>MQNKIKIFLTFSVLINYFFLAIILFVVFPLYFLGDLSPSFKVKGPEKQYLSVYGLYVFKDFTALLITLLLFIPLNIVFFKLQDNSFIKSIIPFVFYKSIKFETFDKRKTLNWNIAFSILLIIVFGFIIAELILNGFGPGWKVALLFFIIHIPFYVYFSLYTITMYLYINNVKFTK</sequence>
<dbReference type="RefSeq" id="WP_006608700.1">
    <property type="nucleotide sequence ID" value="NZ_AFXA01000011.1"/>
</dbReference>
<evidence type="ECO:0000313" key="2">
    <source>
        <dbReference type="EMBL" id="EGV00087.1"/>
    </source>
</evidence>
<name>F9UK82_9BACT</name>
<protein>
    <submittedName>
        <fullName evidence="2">Uncharacterized protein</fullName>
    </submittedName>
</protein>
<dbReference type="AlphaFoldDB" id="F9UK82"/>
<proteinExistence type="predicted"/>
<reference evidence="2 3" key="1">
    <citation type="journal article" date="2013" name="Genome Announc.">
        <title>Genome Sequence of Mycoplasma columbinum Strain SF7.</title>
        <authorList>
            <person name="Guo Z."/>
            <person name="Xu X."/>
            <person name="Zheng Q."/>
            <person name="Li T."/>
            <person name="Kuang S."/>
            <person name="Zhang Z."/>
            <person name="Chen Y."/>
            <person name="Lu X."/>
            <person name="Zhou R."/>
            <person name="Bi D."/>
            <person name="Jin H."/>
        </authorList>
    </citation>
    <scope>NUCLEOTIDE SEQUENCE [LARGE SCALE GENOMIC DNA]</scope>
    <source>
        <strain evidence="2 3">SF7</strain>
    </source>
</reference>
<keyword evidence="1" id="KW-1133">Transmembrane helix</keyword>
<feature type="transmembrane region" description="Helical" evidence="1">
    <location>
        <begin position="7"/>
        <end position="33"/>
    </location>
</feature>
<feature type="transmembrane region" description="Helical" evidence="1">
    <location>
        <begin position="144"/>
        <end position="168"/>
    </location>
</feature>
<organism evidence="2 3">
    <name type="scientific">Mycoplasmopsis columbina SF7</name>
    <dbReference type="NCBI Taxonomy" id="1037410"/>
    <lineage>
        <taxon>Bacteria</taxon>
        <taxon>Bacillati</taxon>
        <taxon>Mycoplasmatota</taxon>
        <taxon>Mycoplasmoidales</taxon>
        <taxon>Metamycoplasmataceae</taxon>
        <taxon>Mycoplasmopsis</taxon>
    </lineage>
</organism>
<keyword evidence="3" id="KW-1185">Reference proteome</keyword>
<feature type="transmembrane region" description="Helical" evidence="1">
    <location>
        <begin position="110"/>
        <end position="132"/>
    </location>
</feature>
<gene>
    <name evidence="2" type="ORF">MCSF7_01466</name>
</gene>
<dbReference type="Proteomes" id="UP000004978">
    <property type="component" value="Unassembled WGS sequence"/>
</dbReference>
<keyword evidence="1" id="KW-0812">Transmembrane</keyword>
<accession>F9UK82</accession>
<keyword evidence="1" id="KW-0472">Membrane</keyword>